<dbReference type="EMBL" id="OZ035840">
    <property type="protein sequence ID" value="CAL1588301.1"/>
    <property type="molecule type" value="Genomic_DNA"/>
</dbReference>
<keyword evidence="2" id="KW-0732">Signal</keyword>
<feature type="region of interest" description="Disordered" evidence="1">
    <location>
        <begin position="69"/>
        <end position="91"/>
    </location>
</feature>
<reference evidence="3 4" key="1">
    <citation type="submission" date="2024-04" db="EMBL/GenBank/DDBJ databases">
        <authorList>
            <person name="Waldvogel A.-M."/>
            <person name="Schoenle A."/>
        </authorList>
    </citation>
    <scope>NUCLEOTIDE SEQUENCE [LARGE SCALE GENOMIC DNA]</scope>
</reference>
<evidence type="ECO:0008006" key="5">
    <source>
        <dbReference type="Google" id="ProtNLM"/>
    </source>
</evidence>
<name>A0AAV2KEE5_KNICA</name>
<dbReference type="Proteomes" id="UP001497482">
    <property type="component" value="Chromosome 18"/>
</dbReference>
<feature type="signal peptide" evidence="2">
    <location>
        <begin position="1"/>
        <end position="18"/>
    </location>
</feature>
<gene>
    <name evidence="3" type="ORF">KC01_LOCUS18119</name>
</gene>
<feature type="region of interest" description="Disordered" evidence="1">
    <location>
        <begin position="31"/>
        <end position="52"/>
    </location>
</feature>
<feature type="compositionally biased region" description="Basic residues" evidence="1">
    <location>
        <begin position="75"/>
        <end position="91"/>
    </location>
</feature>
<organism evidence="3 4">
    <name type="scientific">Knipowitschia caucasica</name>
    <name type="common">Caucasian dwarf goby</name>
    <name type="synonym">Pomatoschistus caucasicus</name>
    <dbReference type="NCBI Taxonomy" id="637954"/>
    <lineage>
        <taxon>Eukaryota</taxon>
        <taxon>Metazoa</taxon>
        <taxon>Chordata</taxon>
        <taxon>Craniata</taxon>
        <taxon>Vertebrata</taxon>
        <taxon>Euteleostomi</taxon>
        <taxon>Actinopterygii</taxon>
        <taxon>Neopterygii</taxon>
        <taxon>Teleostei</taxon>
        <taxon>Neoteleostei</taxon>
        <taxon>Acanthomorphata</taxon>
        <taxon>Gobiaria</taxon>
        <taxon>Gobiiformes</taxon>
        <taxon>Gobioidei</taxon>
        <taxon>Gobiidae</taxon>
        <taxon>Gobiinae</taxon>
        <taxon>Knipowitschia</taxon>
    </lineage>
</organism>
<proteinExistence type="predicted"/>
<feature type="chain" id="PRO_5043999334" description="Secreted protein" evidence="2">
    <location>
        <begin position="19"/>
        <end position="91"/>
    </location>
</feature>
<evidence type="ECO:0000256" key="2">
    <source>
        <dbReference type="SAM" id="SignalP"/>
    </source>
</evidence>
<accession>A0AAV2KEE5</accession>
<evidence type="ECO:0000313" key="3">
    <source>
        <dbReference type="EMBL" id="CAL1588301.1"/>
    </source>
</evidence>
<evidence type="ECO:0000313" key="4">
    <source>
        <dbReference type="Proteomes" id="UP001497482"/>
    </source>
</evidence>
<keyword evidence="4" id="KW-1185">Reference proteome</keyword>
<sequence>MVALWWLFFPFLAAMTTAMHNNTGDVLFPDALDPPESADHRGVSSGSVGDQLRPGHVVRVKGLLTPIFSSPAPPLHRKSRNMHRSSKCTHM</sequence>
<evidence type="ECO:0000256" key="1">
    <source>
        <dbReference type="SAM" id="MobiDB-lite"/>
    </source>
</evidence>
<protein>
    <recommendedName>
        <fullName evidence="5">Secreted protein</fullName>
    </recommendedName>
</protein>
<dbReference type="AlphaFoldDB" id="A0AAV2KEE5"/>